<feature type="region of interest" description="Disordered" evidence="9">
    <location>
        <begin position="210"/>
        <end position="230"/>
    </location>
</feature>
<dbReference type="Pfam" id="PF22191">
    <property type="entry name" value="IBR_1"/>
    <property type="match status" value="2"/>
</dbReference>
<feature type="domain" description="RING-type" evidence="11">
    <location>
        <begin position="736"/>
        <end position="785"/>
    </location>
</feature>
<dbReference type="GO" id="GO:1990450">
    <property type="term" value="F:linear polyubiquitin binding"/>
    <property type="evidence" value="ECO:0007669"/>
    <property type="project" value="TreeGrafter"/>
</dbReference>
<dbReference type="SUPFAM" id="SSF143503">
    <property type="entry name" value="PUG domain-like"/>
    <property type="match status" value="1"/>
</dbReference>
<dbReference type="PANTHER" id="PTHR16004">
    <property type="entry name" value="RING FINGER PROTEIN 31-RELATED"/>
    <property type="match status" value="1"/>
</dbReference>
<sequence length="1098" mass="122564">MSFEHSGAAQITMEEVRQRAQVSLLKTGQAQDARADVQHLARLSAPLSQKYVHLRAGAMLRENTEGKSHQEVLESLVRLSKALGILEKYGCNLTSPTRPKYWRTVKHNNPVFRTTVDAIKGGRAVLYLYGYTQQQIDGLSFPEHVCDPDTSTVVAVTVEVMTLRTEVDLLLKGTHPHPEHFRHICPFLVPEQEESPEPECDAVMIPPREQPVVQQSPKVPPKPAPRIKTLPRAPPVVSDCSLCGSASMFVCASCNHQNFCDACDDLYHRHPGRAAHKRDALHQAKPDPCSICGVELVHSLCSTCRQKLCQKCDRLFHSHPDRVGHNRSLLTPRTASSWECCHCTTVNELRAVLCVTCDRPRLSTAPPAPTAAPDPLQSPTAEWQCRSCTMLNPGSSVLCEACERPRLATKPPAPPVKTSTTGFESLAPPPTKWMCQFCTYVNTKPGSMCEMCSLSCKDPGAAVSLPAALLTSQVSKSTPGPPVAFVVPRPKLDLQAETQRQKALMEDGLSLIKHIREAEGRGFSPEEVYAALSMCGGSNINPCDWLESELPHLLDEICAIAASVQTTAAKHHGTRPQEEGEGGVKLSRAEAKQSWLSAGGDTEAAVRKLLQDRQNKLRELQALGFRDVGRCEEALRQSGGELKGALSLLQRPLLEPYHQRIWTTQTEPPVDHTDPDRQRSCRRLLALYDLPSWGRCELVLSLLQEEGVTFSLEDVVQAVKESPDRDVIKRLLQNECGVCYSTFPVSKMRSLTSCQCSLCLECFQKHFTIAVTEKHIRDMVCPACDDPDINDPEQLDDYFSTLDIQLRNCLSPDVYDLFHSKLTEHTLMKDPKFLWCCHCTSGFINDVDQLKVTCPSCHKSFCCKCKKKWEAQHQDVSCEQFQKWKRDNDPEFQKQGLAGYLRDNGITCPSCRFQYALTKGGCMHFTCSQCRYEFCSGCNNAFHKTACRTAGCTLNGLHAHHPRDCLFYLRDWDPARLQDLLKKSNVAFNTEPTAADVVCGVMEQKDTGQHLDQPCGGETKPGQAGLCEKHYREYLVSLINLHSLDPAVLFDLQELILACTRYHVPVLRTEGESDPHYRDRLLQKLMEVPLGDKVPRNQ</sequence>
<dbReference type="Gene3D" id="1.20.58.2190">
    <property type="match status" value="1"/>
</dbReference>
<evidence type="ECO:0008006" key="17">
    <source>
        <dbReference type="Google" id="ProtNLM"/>
    </source>
</evidence>
<dbReference type="AlphaFoldDB" id="A0AAV2L743"/>
<evidence type="ECO:0000259" key="11">
    <source>
        <dbReference type="PROSITE" id="PS50089"/>
    </source>
</evidence>
<dbReference type="PROSITE" id="PS01358">
    <property type="entry name" value="ZF_RANBP2_1"/>
    <property type="match status" value="3"/>
</dbReference>
<evidence type="ECO:0000313" key="16">
    <source>
        <dbReference type="Proteomes" id="UP001497482"/>
    </source>
</evidence>
<dbReference type="CDD" id="cd20351">
    <property type="entry name" value="Rcat_RBR_HOIP"/>
    <property type="match status" value="1"/>
</dbReference>
<name>A0AAV2L743_KNICA</name>
<evidence type="ECO:0000256" key="6">
    <source>
        <dbReference type="ARBA" id="ARBA00022786"/>
    </source>
</evidence>
<dbReference type="Pfam" id="PF16678">
    <property type="entry name" value="UBA_HOIP"/>
    <property type="match status" value="1"/>
</dbReference>
<evidence type="ECO:0000259" key="10">
    <source>
        <dbReference type="PROSITE" id="PS50030"/>
    </source>
</evidence>
<dbReference type="InterPro" id="IPR036339">
    <property type="entry name" value="PUB-like_dom_sf"/>
</dbReference>
<dbReference type="InterPro" id="IPR026254">
    <property type="entry name" value="RNF31-like"/>
</dbReference>
<dbReference type="InterPro" id="IPR001841">
    <property type="entry name" value="Znf_RING"/>
</dbReference>
<dbReference type="GO" id="GO:0071797">
    <property type="term" value="C:LUBAC complex"/>
    <property type="evidence" value="ECO:0007669"/>
    <property type="project" value="InterPro"/>
</dbReference>
<dbReference type="PANTHER" id="PTHR16004:SF5">
    <property type="entry name" value="E3 UBIQUITIN-PROTEIN LIGASE RNF31"/>
    <property type="match status" value="1"/>
</dbReference>
<dbReference type="PROSITE" id="PS50199">
    <property type="entry name" value="ZF_RANBP2_2"/>
    <property type="match status" value="2"/>
</dbReference>
<dbReference type="InterPro" id="IPR001876">
    <property type="entry name" value="Znf_RanBP2"/>
</dbReference>
<proteinExistence type="inferred from homology"/>
<keyword evidence="16" id="KW-1185">Reference proteome</keyword>
<dbReference type="PROSITE" id="PS50119">
    <property type="entry name" value="ZF_BBOX"/>
    <property type="match status" value="1"/>
</dbReference>
<dbReference type="GO" id="GO:0070530">
    <property type="term" value="F:K63-linked polyubiquitin modification-dependent protein binding"/>
    <property type="evidence" value="ECO:0007669"/>
    <property type="project" value="TreeGrafter"/>
</dbReference>
<dbReference type="InterPro" id="IPR047540">
    <property type="entry name" value="BRcat_RBR_RNF31-like"/>
</dbReference>
<evidence type="ECO:0000256" key="7">
    <source>
        <dbReference type="ARBA" id="ARBA00022833"/>
    </source>
</evidence>
<feature type="domain" description="RanBP2-type" evidence="13">
    <location>
        <begin position="334"/>
        <end position="363"/>
    </location>
</feature>
<evidence type="ECO:0000256" key="2">
    <source>
        <dbReference type="ARBA" id="ARBA00022679"/>
    </source>
</evidence>
<reference evidence="15 16" key="1">
    <citation type="submission" date="2024-04" db="EMBL/GenBank/DDBJ databases">
        <authorList>
            <person name="Waldvogel A.-M."/>
            <person name="Schoenle A."/>
        </authorList>
    </citation>
    <scope>NUCLEOTIDE SEQUENCE [LARGE SCALE GENOMIC DNA]</scope>
</reference>
<dbReference type="Gene3D" id="6.10.140.1100">
    <property type="match status" value="1"/>
</dbReference>
<keyword evidence="6" id="KW-0833">Ubl conjugation pathway</keyword>
<dbReference type="Gene3D" id="4.10.1060.10">
    <property type="entry name" value="Zinc finger, RanBP2-type"/>
    <property type="match status" value="1"/>
</dbReference>
<evidence type="ECO:0000259" key="14">
    <source>
        <dbReference type="PROSITE" id="PS51873"/>
    </source>
</evidence>
<dbReference type="CDD" id="cd20337">
    <property type="entry name" value="BRcat_RBR_HOIP"/>
    <property type="match status" value="1"/>
</dbReference>
<dbReference type="GO" id="GO:0008270">
    <property type="term" value="F:zinc ion binding"/>
    <property type="evidence" value="ECO:0007669"/>
    <property type="project" value="UniProtKB-KW"/>
</dbReference>
<dbReference type="InterPro" id="IPR044066">
    <property type="entry name" value="TRIAD_supradom"/>
</dbReference>
<dbReference type="Pfam" id="PF09409">
    <property type="entry name" value="PUB"/>
    <property type="match status" value="1"/>
</dbReference>
<keyword evidence="5 8" id="KW-0863">Zinc-finger</keyword>
<evidence type="ECO:0000256" key="3">
    <source>
        <dbReference type="ARBA" id="ARBA00022723"/>
    </source>
</evidence>
<dbReference type="InterPro" id="IPR032065">
    <property type="entry name" value="RNF31-UBA"/>
</dbReference>
<dbReference type="Pfam" id="PF18091">
    <property type="entry name" value="E3_UbLigase_RBR"/>
    <property type="match status" value="1"/>
</dbReference>
<keyword evidence="2" id="KW-0808">Transferase</keyword>
<feature type="domain" description="UBA" evidence="10">
    <location>
        <begin position="610"/>
        <end position="652"/>
    </location>
</feature>
<protein>
    <recommendedName>
        <fullName evidence="17">RBR-type E3 ubiquitin transferase</fullName>
    </recommendedName>
</protein>
<dbReference type="EMBL" id="OZ035843">
    <property type="protein sequence ID" value="CAL1596351.1"/>
    <property type="molecule type" value="Genomic_DNA"/>
</dbReference>
<evidence type="ECO:0000313" key="15">
    <source>
        <dbReference type="EMBL" id="CAL1596351.1"/>
    </source>
</evidence>
<evidence type="ECO:0000256" key="1">
    <source>
        <dbReference type="ARBA" id="ARBA00008278"/>
    </source>
</evidence>
<dbReference type="GO" id="GO:0036435">
    <property type="term" value="F:K48-linked polyubiquitin modification-dependent protein binding"/>
    <property type="evidence" value="ECO:0007669"/>
    <property type="project" value="TreeGrafter"/>
</dbReference>
<dbReference type="Pfam" id="PF25163">
    <property type="entry name" value="UBA_RNF31"/>
    <property type="match status" value="1"/>
</dbReference>
<accession>A0AAV2L743</accession>
<dbReference type="InterPro" id="IPR013083">
    <property type="entry name" value="Znf_RING/FYVE/PHD"/>
</dbReference>
<dbReference type="GO" id="GO:0097039">
    <property type="term" value="P:protein linear polyubiquitination"/>
    <property type="evidence" value="ECO:0007669"/>
    <property type="project" value="TreeGrafter"/>
</dbReference>
<keyword evidence="7" id="KW-0862">Zinc</keyword>
<dbReference type="PROSITE" id="PS51873">
    <property type="entry name" value="TRIAD"/>
    <property type="match status" value="1"/>
</dbReference>
<dbReference type="InterPro" id="IPR041031">
    <property type="entry name" value="RNF31_C"/>
</dbReference>
<dbReference type="InterPro" id="IPR047542">
    <property type="entry name" value="Rcat_RBR_RNF31-like"/>
</dbReference>
<evidence type="ECO:0000256" key="4">
    <source>
        <dbReference type="ARBA" id="ARBA00022737"/>
    </source>
</evidence>
<dbReference type="InterPro" id="IPR036443">
    <property type="entry name" value="Znf_RanBP2_sf"/>
</dbReference>
<dbReference type="InterPro" id="IPR057426">
    <property type="entry name" value="RNF31_UBA_3"/>
</dbReference>
<feature type="domain" description="RING-type" evidence="14">
    <location>
        <begin position="732"/>
        <end position="964"/>
    </location>
</feature>
<comment type="similarity">
    <text evidence="1">Belongs to the RBR family.</text>
</comment>
<dbReference type="Gene3D" id="3.30.40.10">
    <property type="entry name" value="Zinc/RING finger domain, C3HC4 (zinc finger)"/>
    <property type="match status" value="1"/>
</dbReference>
<dbReference type="InterPro" id="IPR000315">
    <property type="entry name" value="Znf_B-box"/>
</dbReference>
<evidence type="ECO:0000256" key="9">
    <source>
        <dbReference type="SAM" id="MobiDB-lite"/>
    </source>
</evidence>
<dbReference type="CDD" id="cd16631">
    <property type="entry name" value="mRING-HC-C4C4_RBR_HOIP"/>
    <property type="match status" value="1"/>
</dbReference>
<feature type="domain" description="B box-type" evidence="12">
    <location>
        <begin position="284"/>
        <end position="330"/>
    </location>
</feature>
<dbReference type="GO" id="GO:0061630">
    <property type="term" value="F:ubiquitin protein ligase activity"/>
    <property type="evidence" value="ECO:0007669"/>
    <property type="project" value="TreeGrafter"/>
</dbReference>
<dbReference type="InterPro" id="IPR015940">
    <property type="entry name" value="UBA"/>
</dbReference>
<dbReference type="Proteomes" id="UP001497482">
    <property type="component" value="Chromosome 21"/>
</dbReference>
<keyword evidence="4" id="KW-0677">Repeat</keyword>
<dbReference type="InterPro" id="IPR047541">
    <property type="entry name" value="RNF31_RBR_mRING-HC-like"/>
</dbReference>
<evidence type="ECO:0000256" key="8">
    <source>
        <dbReference type="PROSITE-ProRule" id="PRU00322"/>
    </source>
</evidence>
<organism evidence="15 16">
    <name type="scientific">Knipowitschia caucasica</name>
    <name type="common">Caucasian dwarf goby</name>
    <name type="synonym">Pomatoschistus caucasicus</name>
    <dbReference type="NCBI Taxonomy" id="637954"/>
    <lineage>
        <taxon>Eukaryota</taxon>
        <taxon>Metazoa</taxon>
        <taxon>Chordata</taxon>
        <taxon>Craniata</taxon>
        <taxon>Vertebrata</taxon>
        <taxon>Euteleostomi</taxon>
        <taxon>Actinopterygii</taxon>
        <taxon>Neopterygii</taxon>
        <taxon>Teleostei</taxon>
        <taxon>Neoteleostei</taxon>
        <taxon>Acanthomorphata</taxon>
        <taxon>Gobiaria</taxon>
        <taxon>Gobiiformes</taxon>
        <taxon>Gobioidei</taxon>
        <taxon>Gobiidae</taxon>
        <taxon>Gobiinae</taxon>
        <taxon>Knipowitschia</taxon>
    </lineage>
</organism>
<gene>
    <name evidence="15" type="ORF">KC01_LOCUS25047</name>
</gene>
<evidence type="ECO:0000256" key="5">
    <source>
        <dbReference type="ARBA" id="ARBA00022771"/>
    </source>
</evidence>
<evidence type="ECO:0000259" key="13">
    <source>
        <dbReference type="PROSITE" id="PS50199"/>
    </source>
</evidence>
<dbReference type="SUPFAM" id="SSF57850">
    <property type="entry name" value="RING/U-box"/>
    <property type="match status" value="3"/>
</dbReference>
<dbReference type="SMART" id="SM00547">
    <property type="entry name" value="ZnF_RBZ"/>
    <property type="match status" value="3"/>
</dbReference>
<dbReference type="Gene3D" id="1.10.8.10">
    <property type="entry name" value="DNA helicase RuvA subunit, C-terminal domain"/>
    <property type="match status" value="1"/>
</dbReference>
<evidence type="ECO:0000259" key="12">
    <source>
        <dbReference type="PROSITE" id="PS50119"/>
    </source>
</evidence>
<dbReference type="InterPro" id="IPR018997">
    <property type="entry name" value="PUB_domain"/>
</dbReference>
<dbReference type="PROSITE" id="PS50030">
    <property type="entry name" value="UBA"/>
    <property type="match status" value="1"/>
</dbReference>
<dbReference type="SMART" id="SM00647">
    <property type="entry name" value="IBR"/>
    <property type="match status" value="2"/>
</dbReference>
<dbReference type="InterPro" id="IPR002867">
    <property type="entry name" value="IBR_dom"/>
</dbReference>
<keyword evidence="3" id="KW-0479">Metal-binding</keyword>
<dbReference type="PROSITE" id="PS50089">
    <property type="entry name" value="ZF_RING_2"/>
    <property type="match status" value="1"/>
</dbReference>
<dbReference type="Gene3D" id="1.20.120.1750">
    <property type="match status" value="1"/>
</dbReference>
<dbReference type="SUPFAM" id="SSF90209">
    <property type="entry name" value="Ran binding protein zinc finger-like"/>
    <property type="match status" value="2"/>
</dbReference>
<dbReference type="SMART" id="SM00184">
    <property type="entry name" value="RING"/>
    <property type="match status" value="3"/>
</dbReference>
<feature type="domain" description="RanBP2-type" evidence="13">
    <location>
        <begin position="379"/>
        <end position="408"/>
    </location>
</feature>